<feature type="domain" description="IrrE N-terminal-like" evidence="1">
    <location>
        <begin position="44"/>
        <end position="133"/>
    </location>
</feature>
<dbReference type="Pfam" id="PF06114">
    <property type="entry name" value="Peptidase_M78"/>
    <property type="match status" value="1"/>
</dbReference>
<evidence type="ECO:0000313" key="2">
    <source>
        <dbReference type="EMBL" id="WIW71855.1"/>
    </source>
</evidence>
<keyword evidence="3" id="KW-1185">Reference proteome</keyword>
<organism evidence="2 3">
    <name type="scientific">Selenobaculum gibii</name>
    <dbReference type="NCBI Taxonomy" id="3054208"/>
    <lineage>
        <taxon>Bacteria</taxon>
        <taxon>Bacillati</taxon>
        <taxon>Bacillota</taxon>
        <taxon>Negativicutes</taxon>
        <taxon>Selenomonadales</taxon>
        <taxon>Selenomonadaceae</taxon>
        <taxon>Selenobaculum</taxon>
    </lineage>
</organism>
<dbReference type="InterPro" id="IPR010359">
    <property type="entry name" value="IrrE_HExxH"/>
</dbReference>
<proteinExistence type="predicted"/>
<accession>A0A9Y2EUI0</accession>
<dbReference type="Proteomes" id="UP001243623">
    <property type="component" value="Chromosome"/>
</dbReference>
<dbReference type="RefSeq" id="WP_309320753.1">
    <property type="nucleotide sequence ID" value="NZ_CP120678.1"/>
</dbReference>
<gene>
    <name evidence="2" type="ORF">P3F81_06055</name>
</gene>
<protein>
    <submittedName>
        <fullName evidence="2">ImmA/IrrE family metallo-endopeptidase</fullName>
    </submittedName>
</protein>
<dbReference type="KEGG" id="sgbi:P3F81_06055"/>
<dbReference type="Gene3D" id="1.10.10.2910">
    <property type="match status" value="1"/>
</dbReference>
<evidence type="ECO:0000259" key="1">
    <source>
        <dbReference type="Pfam" id="PF06114"/>
    </source>
</evidence>
<evidence type="ECO:0000313" key="3">
    <source>
        <dbReference type="Proteomes" id="UP001243623"/>
    </source>
</evidence>
<name>A0A9Y2EUI0_9FIRM</name>
<reference evidence="2" key="1">
    <citation type="submission" date="2023-03" db="EMBL/GenBank/DDBJ databases">
        <title>Selenobaculum gbiensis gen. nov. sp. nov., a new bacterium isolated from the gut microbiota of IBD patient.</title>
        <authorList>
            <person name="Yeo S."/>
            <person name="Park H."/>
            <person name="Huh C.S."/>
        </authorList>
    </citation>
    <scope>NUCLEOTIDE SEQUENCE</scope>
    <source>
        <strain evidence="2">ICN-92133</strain>
    </source>
</reference>
<sequence length="171" mass="19904">MTTKSPDAFYPRLKQIFSECGVAFVALPYLKSSGINGAVKWLNPDKALLLINDRNKHADVFGFALFHEIKHILQQKIKTIYLSFDKKNSAASLGSNNELNEKEADEFARQRLIPDEEYQAFIYEENYSKKSIQHFAEKIDIHPCIVLGRLKYDKKLEWNVYSDLRIQYQII</sequence>
<dbReference type="AlphaFoldDB" id="A0A9Y2EUI0"/>
<dbReference type="EMBL" id="CP120678">
    <property type="protein sequence ID" value="WIW71855.1"/>
    <property type="molecule type" value="Genomic_DNA"/>
</dbReference>